<accession>A0A1D6JKM1</accession>
<protein>
    <submittedName>
        <fullName evidence="2">Phosphoglucan phosphatase DSP4 chloroplastic</fullName>
    </submittedName>
</protein>
<proteinExistence type="predicted"/>
<dbReference type="AlphaFoldDB" id="A0A1D6JKM1"/>
<gene>
    <name evidence="2" type="ORF">ZEAMMB73_Zm00001d027309</name>
</gene>
<evidence type="ECO:0000256" key="1">
    <source>
        <dbReference type="SAM" id="MobiDB-lite"/>
    </source>
</evidence>
<feature type="region of interest" description="Disordered" evidence="1">
    <location>
        <begin position="1"/>
        <end position="42"/>
    </location>
</feature>
<dbReference type="EMBL" id="CM007647">
    <property type="protein sequence ID" value="ONL92721.1"/>
    <property type="molecule type" value="Genomic_DNA"/>
</dbReference>
<organism evidence="2">
    <name type="scientific">Zea mays</name>
    <name type="common">Maize</name>
    <dbReference type="NCBI Taxonomy" id="4577"/>
    <lineage>
        <taxon>Eukaryota</taxon>
        <taxon>Viridiplantae</taxon>
        <taxon>Streptophyta</taxon>
        <taxon>Embryophyta</taxon>
        <taxon>Tracheophyta</taxon>
        <taxon>Spermatophyta</taxon>
        <taxon>Magnoliopsida</taxon>
        <taxon>Liliopsida</taxon>
        <taxon>Poales</taxon>
        <taxon>Poaceae</taxon>
        <taxon>PACMAD clade</taxon>
        <taxon>Panicoideae</taxon>
        <taxon>Andropogonodae</taxon>
        <taxon>Andropogoneae</taxon>
        <taxon>Tripsacinae</taxon>
        <taxon>Zea</taxon>
    </lineage>
</organism>
<sequence>MRRPSPLNLAMVRGGSRRSNTVKTLQAPGASTSGAESSAVEMGTEKSEVYSTNMTQAMGAGKQNVCFCPVCAACSVRPC</sequence>
<name>A0A1D6JKM1_MAIZE</name>
<feature type="compositionally biased region" description="Polar residues" evidence="1">
    <location>
        <begin position="17"/>
        <end position="36"/>
    </location>
</feature>
<dbReference type="ExpressionAtlas" id="A0A1D6JKM1">
    <property type="expression patterns" value="baseline and differential"/>
</dbReference>
<reference evidence="2" key="1">
    <citation type="submission" date="2015-12" db="EMBL/GenBank/DDBJ databases">
        <title>Update maize B73 reference genome by single molecule sequencing technologies.</title>
        <authorList>
            <consortium name="Maize Genome Sequencing Project"/>
            <person name="Ware D."/>
        </authorList>
    </citation>
    <scope>NUCLEOTIDE SEQUENCE [LARGE SCALE GENOMIC DNA]</scope>
    <source>
        <tissue evidence="2">Seedling</tissue>
    </source>
</reference>
<evidence type="ECO:0000313" key="2">
    <source>
        <dbReference type="EMBL" id="ONL92721.1"/>
    </source>
</evidence>